<sequence>MEEEQRSFTNDVPVSSTPFPKNTTSEETMSTNDTHHNSASVNVDADLATNVGTGDQEREQEQGNVQHTSPVSVDSSLPSNPLGKQHNDSAIDIDNDHDQVLLLRARVQQLEAQLNLKQATSSTSSSSSPMPAVPSSSLSTSPGTTTNNPTTVTLSHESTTANPTTNAGNTQMQQPSTTSTTKFDLEAIKTKFEQKLTEYLRTISDLNNEKEVLLQELQSAHSNIQTLITTQNELKSEIQVLRNQRSGSSSIPTDVAVAQQQHSLHPSETHFQTSSTLEQQQQHHYHYNNSTEEELSEDSEESEAANMKQELESHFTPTTTVEEC</sequence>
<evidence type="ECO:0000256" key="1">
    <source>
        <dbReference type="SAM" id="Coils"/>
    </source>
</evidence>
<feature type="coiled-coil region" evidence="1">
    <location>
        <begin position="189"/>
        <end position="244"/>
    </location>
</feature>
<name>A0A9W7DJA0_AMBMO</name>
<feature type="compositionally biased region" description="Acidic residues" evidence="2">
    <location>
        <begin position="291"/>
        <end position="303"/>
    </location>
</feature>
<evidence type="ECO:0000313" key="3">
    <source>
        <dbReference type="EMBL" id="GMG56011.1"/>
    </source>
</evidence>
<dbReference type="AlphaFoldDB" id="A0A9W7DJA0"/>
<dbReference type="Proteomes" id="UP001165063">
    <property type="component" value="Unassembled WGS sequence"/>
</dbReference>
<evidence type="ECO:0000313" key="4">
    <source>
        <dbReference type="Proteomes" id="UP001165063"/>
    </source>
</evidence>
<gene>
    <name evidence="3" type="ORF">Amon01_000808000</name>
</gene>
<comment type="caution">
    <text evidence="3">The sequence shown here is derived from an EMBL/GenBank/DDBJ whole genome shotgun (WGS) entry which is preliminary data.</text>
</comment>
<protein>
    <submittedName>
        <fullName evidence="3">Unnamed protein product</fullName>
    </submittedName>
</protein>
<proteinExistence type="predicted"/>
<reference evidence="3" key="1">
    <citation type="submission" date="2023-04" db="EMBL/GenBank/DDBJ databases">
        <title>Ambrosiozyma monospora NBRC 1965.</title>
        <authorList>
            <person name="Ichikawa N."/>
            <person name="Sato H."/>
            <person name="Tonouchi N."/>
        </authorList>
    </citation>
    <scope>NUCLEOTIDE SEQUENCE</scope>
    <source>
        <strain evidence="3">NBRC 1965</strain>
    </source>
</reference>
<keyword evidence="1" id="KW-0175">Coiled coil</keyword>
<evidence type="ECO:0000256" key="2">
    <source>
        <dbReference type="SAM" id="MobiDB-lite"/>
    </source>
</evidence>
<feature type="compositionally biased region" description="Low complexity" evidence="2">
    <location>
        <begin position="121"/>
        <end position="180"/>
    </location>
</feature>
<feature type="compositionally biased region" description="Polar residues" evidence="2">
    <location>
        <begin position="245"/>
        <end position="278"/>
    </location>
</feature>
<keyword evidence="4" id="KW-1185">Reference proteome</keyword>
<feature type="compositionally biased region" description="Polar residues" evidence="2">
    <location>
        <begin position="7"/>
        <end position="41"/>
    </location>
</feature>
<feature type="compositionally biased region" description="Polar residues" evidence="2">
    <location>
        <begin position="62"/>
        <end position="79"/>
    </location>
</feature>
<feature type="region of interest" description="Disordered" evidence="2">
    <location>
        <begin position="1"/>
        <end position="91"/>
    </location>
</feature>
<feature type="region of interest" description="Disordered" evidence="2">
    <location>
        <begin position="118"/>
        <end position="180"/>
    </location>
</feature>
<dbReference type="EMBL" id="BSXU01006617">
    <property type="protein sequence ID" value="GMG56011.1"/>
    <property type="molecule type" value="Genomic_DNA"/>
</dbReference>
<feature type="region of interest" description="Disordered" evidence="2">
    <location>
        <begin position="245"/>
        <end position="324"/>
    </location>
</feature>
<accession>A0A9W7DJA0</accession>
<organism evidence="3 4">
    <name type="scientific">Ambrosiozyma monospora</name>
    <name type="common">Yeast</name>
    <name type="synonym">Endomycopsis monosporus</name>
    <dbReference type="NCBI Taxonomy" id="43982"/>
    <lineage>
        <taxon>Eukaryota</taxon>
        <taxon>Fungi</taxon>
        <taxon>Dikarya</taxon>
        <taxon>Ascomycota</taxon>
        <taxon>Saccharomycotina</taxon>
        <taxon>Pichiomycetes</taxon>
        <taxon>Pichiales</taxon>
        <taxon>Pichiaceae</taxon>
        <taxon>Ambrosiozyma</taxon>
    </lineage>
</organism>
<feature type="compositionally biased region" description="Polar residues" evidence="2">
    <location>
        <begin position="315"/>
        <end position="324"/>
    </location>
</feature>